<dbReference type="EMBL" id="JALNTZ010000007">
    <property type="protein sequence ID" value="KAJ3646513.1"/>
    <property type="molecule type" value="Genomic_DNA"/>
</dbReference>
<evidence type="ECO:0000256" key="5">
    <source>
        <dbReference type="ARBA" id="ARBA00022741"/>
    </source>
</evidence>
<comment type="caution">
    <text evidence="12">The sequence shown here is derived from an EMBL/GenBank/DDBJ whole genome shotgun (WGS) entry which is preliminary data.</text>
</comment>
<dbReference type="PANTHER" id="PTHR24068">
    <property type="entry name" value="UBIQUITIN-CONJUGATING ENZYME E2"/>
    <property type="match status" value="1"/>
</dbReference>
<evidence type="ECO:0000256" key="1">
    <source>
        <dbReference type="ARBA" id="ARBA00000485"/>
    </source>
</evidence>
<feature type="compositionally biased region" description="Polar residues" evidence="10">
    <location>
        <begin position="28"/>
        <end position="37"/>
    </location>
</feature>
<evidence type="ECO:0000256" key="2">
    <source>
        <dbReference type="ARBA" id="ARBA00004906"/>
    </source>
</evidence>
<dbReference type="SUPFAM" id="SSF54495">
    <property type="entry name" value="UBC-like"/>
    <property type="match status" value="1"/>
</dbReference>
<evidence type="ECO:0000313" key="13">
    <source>
        <dbReference type="Proteomes" id="UP001168821"/>
    </source>
</evidence>
<feature type="domain" description="UBC core" evidence="11">
    <location>
        <begin position="40"/>
        <end position="187"/>
    </location>
</feature>
<evidence type="ECO:0000256" key="9">
    <source>
        <dbReference type="RuleBase" id="RU362109"/>
    </source>
</evidence>
<dbReference type="FunFam" id="3.10.110.10:FF:000101">
    <property type="entry name" value="Ubiquitin-conjugating enzyme E2 D2"/>
    <property type="match status" value="1"/>
</dbReference>
<reference evidence="12" key="1">
    <citation type="journal article" date="2023" name="G3 (Bethesda)">
        <title>Whole genome assemblies of Zophobas morio and Tenebrio molitor.</title>
        <authorList>
            <person name="Kaur S."/>
            <person name="Stinson S.A."/>
            <person name="diCenzo G.C."/>
        </authorList>
    </citation>
    <scope>NUCLEOTIDE SEQUENCE</scope>
    <source>
        <strain evidence="12">QUZm001</strain>
    </source>
</reference>
<comment type="pathway">
    <text evidence="2">Protein modification; protein ubiquitination.</text>
</comment>
<dbReference type="GO" id="GO:0061631">
    <property type="term" value="F:ubiquitin conjugating enzyme activity"/>
    <property type="evidence" value="ECO:0007669"/>
    <property type="project" value="UniProtKB-EC"/>
</dbReference>
<evidence type="ECO:0000313" key="12">
    <source>
        <dbReference type="EMBL" id="KAJ3646513.1"/>
    </source>
</evidence>
<feature type="active site" description="Glycyl thioester intermediate" evidence="8">
    <location>
        <position position="124"/>
    </location>
</feature>
<protein>
    <recommendedName>
        <fullName evidence="3">E2 ubiquitin-conjugating enzyme</fullName>
        <ecNumber evidence="3">2.3.2.23</ecNumber>
    </recommendedName>
</protein>
<keyword evidence="4" id="KW-0808">Transferase</keyword>
<dbReference type="InterPro" id="IPR016135">
    <property type="entry name" value="UBQ-conjugating_enzyme/RWD"/>
</dbReference>
<name>A0AA38HXX9_9CUCU</name>
<dbReference type="SMART" id="SM00212">
    <property type="entry name" value="UBCc"/>
    <property type="match status" value="1"/>
</dbReference>
<evidence type="ECO:0000256" key="10">
    <source>
        <dbReference type="SAM" id="MobiDB-lite"/>
    </source>
</evidence>
<keyword evidence="7 9" id="KW-0067">ATP-binding</keyword>
<dbReference type="Gene3D" id="3.10.110.10">
    <property type="entry name" value="Ubiquitin Conjugating Enzyme"/>
    <property type="match status" value="1"/>
</dbReference>
<dbReference type="Proteomes" id="UP001168821">
    <property type="component" value="Unassembled WGS sequence"/>
</dbReference>
<evidence type="ECO:0000259" key="11">
    <source>
        <dbReference type="PROSITE" id="PS50127"/>
    </source>
</evidence>
<dbReference type="PROSITE" id="PS00183">
    <property type="entry name" value="UBC_1"/>
    <property type="match status" value="1"/>
</dbReference>
<dbReference type="EC" id="2.3.2.23" evidence="3"/>
<accession>A0AA38HXX9</accession>
<gene>
    <name evidence="12" type="ORF">Zmor_024098</name>
</gene>
<dbReference type="AlphaFoldDB" id="A0AA38HXX9"/>
<dbReference type="GO" id="GO:0005524">
    <property type="term" value="F:ATP binding"/>
    <property type="evidence" value="ECO:0007669"/>
    <property type="project" value="UniProtKB-UniRule"/>
</dbReference>
<dbReference type="PROSITE" id="PS50127">
    <property type="entry name" value="UBC_2"/>
    <property type="match status" value="1"/>
</dbReference>
<keyword evidence="5 9" id="KW-0547">Nucleotide-binding</keyword>
<keyword evidence="6 9" id="KW-0833">Ubl conjugation pathway</keyword>
<feature type="region of interest" description="Disordered" evidence="10">
    <location>
        <begin position="1"/>
        <end position="39"/>
    </location>
</feature>
<keyword evidence="13" id="KW-1185">Reference proteome</keyword>
<dbReference type="InterPro" id="IPR000608">
    <property type="entry name" value="UBC"/>
</dbReference>
<dbReference type="GO" id="GO:0006511">
    <property type="term" value="P:ubiquitin-dependent protein catabolic process"/>
    <property type="evidence" value="ECO:0007669"/>
    <property type="project" value="UniProtKB-ARBA"/>
</dbReference>
<dbReference type="Pfam" id="PF00179">
    <property type="entry name" value="UQ_con"/>
    <property type="match status" value="1"/>
</dbReference>
<organism evidence="12 13">
    <name type="scientific">Zophobas morio</name>
    <dbReference type="NCBI Taxonomy" id="2755281"/>
    <lineage>
        <taxon>Eukaryota</taxon>
        <taxon>Metazoa</taxon>
        <taxon>Ecdysozoa</taxon>
        <taxon>Arthropoda</taxon>
        <taxon>Hexapoda</taxon>
        <taxon>Insecta</taxon>
        <taxon>Pterygota</taxon>
        <taxon>Neoptera</taxon>
        <taxon>Endopterygota</taxon>
        <taxon>Coleoptera</taxon>
        <taxon>Polyphaga</taxon>
        <taxon>Cucujiformia</taxon>
        <taxon>Tenebrionidae</taxon>
        <taxon>Zophobas</taxon>
    </lineage>
</organism>
<evidence type="ECO:0000256" key="6">
    <source>
        <dbReference type="ARBA" id="ARBA00022786"/>
    </source>
</evidence>
<evidence type="ECO:0000256" key="3">
    <source>
        <dbReference type="ARBA" id="ARBA00012486"/>
    </source>
</evidence>
<sequence>MSSAEATEMGPESGDQAAVEDQKEAKESTPTTQTLQGVDTAAKRIQKELEEITLDPPPNCSAALRGDNLYEWSATIKAPPGSLYEGGVYNMHINFPPEYPFRPPEVTFKTRIYHCNINLQGSVCVDMLKHKNWSPAFTISKVLLAIYSLLADCKPDDAIMGSIAQSYLQTREEHDRIARLWTQRYAT</sequence>
<proteinExistence type="inferred from homology"/>
<comment type="catalytic activity">
    <reaction evidence="1">
        <text>S-ubiquitinyl-[E1 ubiquitin-activating enzyme]-L-cysteine + [E2 ubiquitin-conjugating enzyme]-L-cysteine = [E1 ubiquitin-activating enzyme]-L-cysteine + S-ubiquitinyl-[E2 ubiquitin-conjugating enzyme]-L-cysteine.</text>
        <dbReference type="EC" id="2.3.2.23"/>
    </reaction>
</comment>
<evidence type="ECO:0000256" key="8">
    <source>
        <dbReference type="PROSITE-ProRule" id="PRU10133"/>
    </source>
</evidence>
<evidence type="ECO:0000256" key="4">
    <source>
        <dbReference type="ARBA" id="ARBA00022679"/>
    </source>
</evidence>
<evidence type="ECO:0000256" key="7">
    <source>
        <dbReference type="ARBA" id="ARBA00022840"/>
    </source>
</evidence>
<dbReference type="InterPro" id="IPR023313">
    <property type="entry name" value="UBQ-conjugating_AS"/>
</dbReference>
<comment type="similarity">
    <text evidence="9">Belongs to the ubiquitin-conjugating enzyme family.</text>
</comment>